<comment type="caution">
    <text evidence="6">The sequence shown here is derived from an EMBL/GenBank/DDBJ whole genome shotgun (WGS) entry which is preliminary data.</text>
</comment>
<evidence type="ECO:0000256" key="2">
    <source>
        <dbReference type="ARBA" id="ARBA00022737"/>
    </source>
</evidence>
<protein>
    <recommendedName>
        <fullName evidence="8">Pentacotripeptide-repeat region of PRORP domain-containing protein</fullName>
    </recommendedName>
</protein>
<dbReference type="Pfam" id="PF13041">
    <property type="entry name" value="PPR_2"/>
    <property type="match status" value="1"/>
</dbReference>
<dbReference type="PANTHER" id="PTHR47936:SF1">
    <property type="entry name" value="PENTATRICOPEPTIDE REPEAT-CONTAINING PROTEIN GUN1, CHLOROPLASTIC"/>
    <property type="match status" value="1"/>
</dbReference>
<comment type="function">
    <text evidence="3">Regulates mitochondrial small subunit maturation by controlling 15S rRNA 5'-end processing. Localizes to the 5' precursor of the 15S rRNA in a position that is subsequently occupied by mS47 in the mature yeast mtSSU. Uses structure and sequence-specific RNA recognition, binding to a single-stranded region of the precursor and specifically recognizing bases -6 to -1. The exchange of Ccm1 for mS47 is coupled to the irreversible removal of precursor rRNA that is accompanied by conformational changes of the mitoribosomal proteins uS5m and mS26. These conformational changes signal completion of 5'-end rRNA processing through protection of the mature 5'-end of the 15S rRNA and stabilization of mS47. The removal of the 5' precursor together with the dissociation of Ccm1 may be catalyzed by the 5'-3' exoribonuclease Pet127. Involved in the specific removal of group I introns in mitochondrial encoded transcripts.</text>
</comment>
<dbReference type="OrthoDB" id="185373at2759"/>
<keyword evidence="2" id="KW-0677">Repeat</keyword>
<dbReference type="EMBL" id="BPQB01000006">
    <property type="protein sequence ID" value="GJE87289.1"/>
    <property type="molecule type" value="Genomic_DNA"/>
</dbReference>
<sequence length="604" mass="68060">MGLAQGARAHMEFHLKHVDPGSVLDLTIKIVKAMRSRKAKIDALRFDPRYTETASGIDGRHFKLVPVELVACAIVSSFMLKTFSPLLYLIPIGHRPDVLQGAVMVAAKIYNLPSRALVDWSMRLCTLSILGLSLDSFRSYASHIATKQNQSSPLSYIAAGLVKELSREDPQLTLDPAVAASATRPIILLSNEHWAFLIRSLVRGGDVESAKGLWFDMHNRIGHTPPLVQAAVIEGFASVKNFSRARAAWKAFASTEQTPAAVVYQAYLKALFLEGDSANAMAEFTRFEQNLRKYPEEKIRRDPAEVSVFNVVIEWLTSQRRADEVRVLLKRMKKMGPQPNLVSFNILMRHYRRTQNSQRITDIMREMVALGIHADIYTASIVLPAILHARTDAVQVVLTMLREDGVVVDRDAYVTLLRHLVRADDDASFDAAFAVLNHIENKEALVSTDTLMLRVVLEGIERRVWQNSALANRYRRAITEKLNSGEGQRRPTSSSDTSIIKLIDACCENPTLDALHRAIGYHNQHVQWKRRRKGHRLIFGRSTVILLGHLIRRNEWALADELVDALSREPGRDASPGLKSLIAQVRARDNRDEYLIEDEMAEWM</sequence>
<dbReference type="InterPro" id="IPR002885">
    <property type="entry name" value="PPR_rpt"/>
</dbReference>
<keyword evidence="7" id="KW-1185">Reference proteome</keyword>
<reference evidence="6 7" key="1">
    <citation type="submission" date="2021-08" db="EMBL/GenBank/DDBJ databases">
        <title>Draft Genome Sequence of Phanerochaete sordida strain YK-624.</title>
        <authorList>
            <person name="Mori T."/>
            <person name="Dohra H."/>
            <person name="Suzuki T."/>
            <person name="Kawagishi H."/>
            <person name="Hirai H."/>
        </authorList>
    </citation>
    <scope>NUCLEOTIDE SEQUENCE [LARGE SCALE GENOMIC DNA]</scope>
    <source>
        <strain evidence="6 7">YK-624</strain>
    </source>
</reference>
<organism evidence="6 7">
    <name type="scientific">Phanerochaete sordida</name>
    <dbReference type="NCBI Taxonomy" id="48140"/>
    <lineage>
        <taxon>Eukaryota</taxon>
        <taxon>Fungi</taxon>
        <taxon>Dikarya</taxon>
        <taxon>Basidiomycota</taxon>
        <taxon>Agaricomycotina</taxon>
        <taxon>Agaricomycetes</taxon>
        <taxon>Polyporales</taxon>
        <taxon>Phanerochaetaceae</taxon>
        <taxon>Phanerochaete</taxon>
    </lineage>
</organism>
<comment type="subunit">
    <text evidence="4">Binds to mitochondrial small subunit 15S rRNA.</text>
</comment>
<comment type="similarity">
    <text evidence="1">Belongs to the CCM1 family.</text>
</comment>
<evidence type="ECO:0000313" key="6">
    <source>
        <dbReference type="EMBL" id="GJE87289.1"/>
    </source>
</evidence>
<dbReference type="GO" id="GO:0031930">
    <property type="term" value="P:mitochondria-nucleus signaling pathway"/>
    <property type="evidence" value="ECO:0007669"/>
    <property type="project" value="TreeGrafter"/>
</dbReference>
<feature type="repeat" description="PPR" evidence="5">
    <location>
        <begin position="305"/>
        <end position="339"/>
    </location>
</feature>
<name>A0A9P3G474_9APHY</name>
<dbReference type="Gene3D" id="1.25.40.10">
    <property type="entry name" value="Tetratricopeptide repeat domain"/>
    <property type="match status" value="2"/>
</dbReference>
<evidence type="ECO:0000313" key="7">
    <source>
        <dbReference type="Proteomes" id="UP000703269"/>
    </source>
</evidence>
<evidence type="ECO:0000256" key="4">
    <source>
        <dbReference type="ARBA" id="ARBA00044511"/>
    </source>
</evidence>
<evidence type="ECO:0000256" key="5">
    <source>
        <dbReference type="PROSITE-ProRule" id="PRU00708"/>
    </source>
</evidence>
<evidence type="ECO:0008006" key="8">
    <source>
        <dbReference type="Google" id="ProtNLM"/>
    </source>
</evidence>
<accession>A0A9P3G474</accession>
<dbReference type="PROSITE" id="PS51375">
    <property type="entry name" value="PPR"/>
    <property type="match status" value="1"/>
</dbReference>
<evidence type="ECO:0000256" key="3">
    <source>
        <dbReference type="ARBA" id="ARBA00044493"/>
    </source>
</evidence>
<dbReference type="PANTHER" id="PTHR47936">
    <property type="entry name" value="PPR_LONG DOMAIN-CONTAINING PROTEIN"/>
    <property type="match status" value="1"/>
</dbReference>
<dbReference type="AlphaFoldDB" id="A0A9P3G474"/>
<proteinExistence type="inferred from homology"/>
<dbReference type="Pfam" id="PF01535">
    <property type="entry name" value="PPR"/>
    <property type="match status" value="1"/>
</dbReference>
<dbReference type="Proteomes" id="UP000703269">
    <property type="component" value="Unassembled WGS sequence"/>
</dbReference>
<evidence type="ECO:0000256" key="1">
    <source>
        <dbReference type="ARBA" id="ARBA00006192"/>
    </source>
</evidence>
<dbReference type="InterPro" id="IPR011990">
    <property type="entry name" value="TPR-like_helical_dom_sf"/>
</dbReference>
<gene>
    <name evidence="6" type="ORF">PsYK624_033720</name>
</gene>